<sequence length="246" mass="27018">MASVAKLYQQEMHNNLGFFANWFPGDTLEIGDVGTLENGRFRRVTTLKSLGVESQVSMGHTTQNLQYTSTSGTTITASANASPLSAVAKGEIKIDFSREGAFVFNASGLTMHRLENRSQIAEEVLKIYAQDRWEKDWLLIESLYEAKRTTVIVSEDSSAGLVLQASAEIGIPSASLADPKVDLKMTATRGKMVQVVGGKNMHPLYSCLRIKDSWFSSQPSLQPIRGQQGLVDMPFDRVGILELLNS</sequence>
<dbReference type="AlphaFoldDB" id="A0A7K1TLN6"/>
<comment type="caution">
    <text evidence="1">The sequence shown here is derived from an EMBL/GenBank/DDBJ whole genome shotgun (WGS) entry which is preliminary data.</text>
</comment>
<name>A0A7K1TLN6_9BACT</name>
<protein>
    <submittedName>
        <fullName evidence="1">Uncharacterized protein</fullName>
    </submittedName>
</protein>
<dbReference type="RefSeq" id="WP_157570092.1">
    <property type="nucleotide sequence ID" value="NZ_WQKZ01000016.1"/>
</dbReference>
<gene>
    <name evidence="1" type="ORF">GO988_23530</name>
</gene>
<organism evidence="1 2">
    <name type="scientific">Hymenobacter ginkgonis</name>
    <dbReference type="NCBI Taxonomy" id="2682976"/>
    <lineage>
        <taxon>Bacteria</taxon>
        <taxon>Pseudomonadati</taxon>
        <taxon>Bacteroidota</taxon>
        <taxon>Cytophagia</taxon>
        <taxon>Cytophagales</taxon>
        <taxon>Hymenobacteraceae</taxon>
        <taxon>Hymenobacter</taxon>
    </lineage>
</organism>
<accession>A0A7K1TLN6</accession>
<reference evidence="1 2" key="1">
    <citation type="submission" date="2019-12" db="EMBL/GenBank/DDBJ databases">
        <title>Hymenobacter sp. HMF4947 Genome sequencing and assembly.</title>
        <authorList>
            <person name="Kang H."/>
            <person name="Cha I."/>
            <person name="Kim H."/>
            <person name="Joh K."/>
        </authorList>
    </citation>
    <scope>NUCLEOTIDE SEQUENCE [LARGE SCALE GENOMIC DNA]</scope>
    <source>
        <strain evidence="1 2">HMF4947</strain>
    </source>
</reference>
<dbReference type="EMBL" id="WQKZ01000016">
    <property type="protein sequence ID" value="MVN79315.1"/>
    <property type="molecule type" value="Genomic_DNA"/>
</dbReference>
<proteinExistence type="predicted"/>
<evidence type="ECO:0000313" key="1">
    <source>
        <dbReference type="EMBL" id="MVN79315.1"/>
    </source>
</evidence>
<dbReference type="Proteomes" id="UP000441336">
    <property type="component" value="Unassembled WGS sequence"/>
</dbReference>
<keyword evidence="2" id="KW-1185">Reference proteome</keyword>
<evidence type="ECO:0000313" key="2">
    <source>
        <dbReference type="Proteomes" id="UP000441336"/>
    </source>
</evidence>